<evidence type="ECO:0000259" key="3">
    <source>
        <dbReference type="PROSITE" id="PS51677"/>
    </source>
</evidence>
<keyword evidence="2" id="KW-0732">Signal</keyword>
<dbReference type="PANTHER" id="PTHR34216">
    <property type="match status" value="1"/>
</dbReference>
<dbReference type="Gene3D" id="3.20.20.370">
    <property type="entry name" value="Glycoside hydrolase/deacetylase"/>
    <property type="match status" value="1"/>
</dbReference>
<dbReference type="EMBL" id="FOSW01000004">
    <property type="protein sequence ID" value="SFK92960.1"/>
    <property type="molecule type" value="Genomic_DNA"/>
</dbReference>
<evidence type="ECO:0000256" key="1">
    <source>
        <dbReference type="ARBA" id="ARBA00004613"/>
    </source>
</evidence>
<dbReference type="InterPro" id="IPR051398">
    <property type="entry name" value="Polysacch_Deacetylase"/>
</dbReference>
<gene>
    <name evidence="4" type="ORF">SAMN04488085_104401</name>
</gene>
<dbReference type="RefSeq" id="WP_091323528.1">
    <property type="nucleotide sequence ID" value="NZ_FOSW01000004.1"/>
</dbReference>
<dbReference type="STRING" id="504800.SAMN04488085_104401"/>
<sequence length="274" mass="30429">MPARSTAGLGTVSRPRNSSSRLPVLMYHGIHADERSAGVYNPLYSVAVDEFAAQLDWLADHGYRTTLLAERARSPRDVVLTFDDGDVSWTAVALPLLVERGMVAEFCVTSDYVDRPGRITRDEVRELAHHGMGVLSHGRTHRLLSTLPREELEEELTSSRRDLERWSGGPVLGLSAPGGRAGARELRVARAAGYAFVLNSVPGPNRRPRPGRYLHRLAVTRTTTLEQFAGLVRWRGPAARRLLLRTAALEAPKRVLGDDRYERLRAVILRRGEG</sequence>
<evidence type="ECO:0000256" key="2">
    <source>
        <dbReference type="ARBA" id="ARBA00022729"/>
    </source>
</evidence>
<proteinExistence type="predicted"/>
<dbReference type="PANTHER" id="PTHR34216:SF3">
    <property type="entry name" value="POLY-BETA-1,6-N-ACETYL-D-GLUCOSAMINE N-DEACETYLASE"/>
    <property type="match status" value="1"/>
</dbReference>
<dbReference type="PROSITE" id="PS51677">
    <property type="entry name" value="NODB"/>
    <property type="match status" value="1"/>
</dbReference>
<organism evidence="4 5">
    <name type="scientific">Geodermatophilus ruber</name>
    <dbReference type="NCBI Taxonomy" id="504800"/>
    <lineage>
        <taxon>Bacteria</taxon>
        <taxon>Bacillati</taxon>
        <taxon>Actinomycetota</taxon>
        <taxon>Actinomycetes</taxon>
        <taxon>Geodermatophilales</taxon>
        <taxon>Geodermatophilaceae</taxon>
        <taxon>Geodermatophilus</taxon>
    </lineage>
</organism>
<keyword evidence="5" id="KW-1185">Reference proteome</keyword>
<dbReference type="CDD" id="cd10918">
    <property type="entry name" value="CE4_NodB_like_5s_6s"/>
    <property type="match status" value="1"/>
</dbReference>
<name>A0A1I4DJN6_9ACTN</name>
<reference evidence="4 5" key="1">
    <citation type="submission" date="2016-10" db="EMBL/GenBank/DDBJ databases">
        <authorList>
            <person name="de Groot N.N."/>
        </authorList>
    </citation>
    <scope>NUCLEOTIDE SEQUENCE [LARGE SCALE GENOMIC DNA]</scope>
    <source>
        <strain evidence="4 5">DSM 45317</strain>
    </source>
</reference>
<protein>
    <submittedName>
        <fullName evidence="4">Polysaccharide deacetylase</fullName>
    </submittedName>
</protein>
<dbReference type="InParanoid" id="A0A1I4DJN6"/>
<dbReference type="Pfam" id="PF01522">
    <property type="entry name" value="Polysacc_deac_1"/>
    <property type="match status" value="1"/>
</dbReference>
<dbReference type="GO" id="GO:0016810">
    <property type="term" value="F:hydrolase activity, acting on carbon-nitrogen (but not peptide) bonds"/>
    <property type="evidence" value="ECO:0007669"/>
    <property type="project" value="InterPro"/>
</dbReference>
<evidence type="ECO:0000313" key="5">
    <source>
        <dbReference type="Proteomes" id="UP000199152"/>
    </source>
</evidence>
<dbReference type="Proteomes" id="UP000199152">
    <property type="component" value="Unassembled WGS sequence"/>
</dbReference>
<dbReference type="AlphaFoldDB" id="A0A1I4DJN6"/>
<dbReference type="InterPro" id="IPR011330">
    <property type="entry name" value="Glyco_hydro/deAcase_b/a-brl"/>
</dbReference>
<dbReference type="SUPFAM" id="SSF88713">
    <property type="entry name" value="Glycoside hydrolase/deacetylase"/>
    <property type="match status" value="1"/>
</dbReference>
<dbReference type="GO" id="GO:0005576">
    <property type="term" value="C:extracellular region"/>
    <property type="evidence" value="ECO:0007669"/>
    <property type="project" value="UniProtKB-SubCell"/>
</dbReference>
<comment type="subcellular location">
    <subcellularLocation>
        <location evidence="1">Secreted</location>
    </subcellularLocation>
</comment>
<feature type="domain" description="NodB homology" evidence="3">
    <location>
        <begin position="76"/>
        <end position="274"/>
    </location>
</feature>
<dbReference type="OrthoDB" id="9763050at2"/>
<dbReference type="GO" id="GO:0005975">
    <property type="term" value="P:carbohydrate metabolic process"/>
    <property type="evidence" value="ECO:0007669"/>
    <property type="project" value="InterPro"/>
</dbReference>
<accession>A0A1I4DJN6</accession>
<dbReference type="InterPro" id="IPR002509">
    <property type="entry name" value="NODB_dom"/>
</dbReference>
<evidence type="ECO:0000313" key="4">
    <source>
        <dbReference type="EMBL" id="SFK92960.1"/>
    </source>
</evidence>